<feature type="transmembrane region" description="Helical" evidence="4">
    <location>
        <begin position="12"/>
        <end position="29"/>
    </location>
</feature>
<name>A0A7T0BSY4_9BACT</name>
<dbReference type="SUPFAM" id="SSF55874">
    <property type="entry name" value="ATPase domain of HSP90 chaperone/DNA topoisomerase II/histidine kinase"/>
    <property type="match status" value="1"/>
</dbReference>
<dbReference type="SMART" id="SM00387">
    <property type="entry name" value="HATPase_c"/>
    <property type="match status" value="1"/>
</dbReference>
<dbReference type="Proteomes" id="UP000594688">
    <property type="component" value="Chromosome"/>
</dbReference>
<evidence type="ECO:0000259" key="5">
    <source>
        <dbReference type="PROSITE" id="PS50109"/>
    </source>
</evidence>
<reference evidence="6 7" key="1">
    <citation type="submission" date="2020-02" db="EMBL/GenBank/DDBJ databases">
        <title>Genomic and physiological characterization of two novel Nitrospinaceae genera.</title>
        <authorList>
            <person name="Mueller A.J."/>
            <person name="Jung M.-Y."/>
            <person name="Strachan C.R."/>
            <person name="Herbold C.W."/>
            <person name="Kirkegaard R.H."/>
            <person name="Daims H."/>
        </authorList>
    </citation>
    <scope>NUCLEOTIDE SEQUENCE [LARGE SCALE GENOMIC DNA]</scope>
    <source>
        <strain evidence="6">EB</strain>
    </source>
</reference>
<protein>
    <submittedName>
        <fullName evidence="6">GAF domain-containing protein</fullName>
    </submittedName>
</protein>
<evidence type="ECO:0000256" key="1">
    <source>
        <dbReference type="ARBA" id="ARBA00022679"/>
    </source>
</evidence>
<dbReference type="Pfam" id="PF07730">
    <property type="entry name" value="HisKA_3"/>
    <property type="match status" value="1"/>
</dbReference>
<dbReference type="GO" id="GO:0016020">
    <property type="term" value="C:membrane"/>
    <property type="evidence" value="ECO:0007669"/>
    <property type="project" value="InterPro"/>
</dbReference>
<evidence type="ECO:0000313" key="6">
    <source>
        <dbReference type="EMBL" id="QPJ60404.1"/>
    </source>
</evidence>
<keyword evidence="1" id="KW-0808">Transferase</keyword>
<dbReference type="InterPro" id="IPR003594">
    <property type="entry name" value="HATPase_dom"/>
</dbReference>
<sequence>MNLISEKFQKNSNLLPLLSLGTAGFVLFIDWVSPLGISDGVLYVALVLLGLLTGKRKYILIEATAGTVLCIFGIFISPSGGELWKVLLNRFLAIIAIWLTAMLCLLQQRTQQKLQNAHKALEENVRIRTQELHQAHEKLIREKSFLELNKNLTAVANISGSVEGTIQFALDQLCRHTDWPVGHLYIVEEGKKDHLISSNIWHFSEEEAFLNFKRITESTSFEPGVGLPGRVLESGKPAWITDATLDENFPRAHLDNNIGIRAGFAFPVLIGKEVVGVMEFFSTRAVEPQTEMLEVMSQAGIHLGRAIERQRAEIHQEKLLSILKERIKELTCLYQVSHLIGTSKSLEMIFNKLEANIKPGWQYPEATRVKVRFDNQTYGSPLFEGSPWMISAPIFVSGIQRGTLEVFYSKEKPQTHEGPFLKEERHLIETLANLLGIAAERITAEKNILKSEDQLRNLYHRLQNIREEERSRIAREFHDQLGQVLTTLKLELDLLDKKLHRIAPALRENTQRLLELVDGTLPAVKQLVMDLRPPVLDDLGLQDAIEWQAQDFEKRTGIDCIVQVHNLPKLLTPEQATALFRIFQETLTNIVRHAQASQVSVCLKQVNGHVILKVADNGKGIKSSKISDSKSLGILGMKERVLPWGGKVDIQGEENKGTTVTIQIHTETT</sequence>
<dbReference type="SMART" id="SM00065">
    <property type="entry name" value="GAF"/>
    <property type="match status" value="1"/>
</dbReference>
<dbReference type="PANTHER" id="PTHR24421:SF59">
    <property type="entry name" value="OXYGEN SENSOR HISTIDINE KINASE NREB"/>
    <property type="match status" value="1"/>
</dbReference>
<dbReference type="GO" id="GO:0046983">
    <property type="term" value="F:protein dimerization activity"/>
    <property type="evidence" value="ECO:0007669"/>
    <property type="project" value="InterPro"/>
</dbReference>
<accession>A0A7T0BSY4</accession>
<dbReference type="Pfam" id="PF13185">
    <property type="entry name" value="GAF_2"/>
    <property type="match status" value="1"/>
</dbReference>
<dbReference type="SUPFAM" id="SSF55781">
    <property type="entry name" value="GAF domain-like"/>
    <property type="match status" value="1"/>
</dbReference>
<feature type="transmembrane region" description="Helical" evidence="4">
    <location>
        <begin position="88"/>
        <end position="106"/>
    </location>
</feature>
<dbReference type="Pfam" id="PF02518">
    <property type="entry name" value="HATPase_c"/>
    <property type="match status" value="1"/>
</dbReference>
<dbReference type="InterPro" id="IPR005467">
    <property type="entry name" value="His_kinase_dom"/>
</dbReference>
<keyword evidence="4" id="KW-1133">Transmembrane helix</keyword>
<dbReference type="Gene3D" id="3.30.450.40">
    <property type="match status" value="1"/>
</dbReference>
<dbReference type="AlphaFoldDB" id="A0A7T0BSY4"/>
<proteinExistence type="predicted"/>
<dbReference type="InterPro" id="IPR036890">
    <property type="entry name" value="HATPase_C_sf"/>
</dbReference>
<dbReference type="Gene3D" id="3.30.565.10">
    <property type="entry name" value="Histidine kinase-like ATPase, C-terminal domain"/>
    <property type="match status" value="1"/>
</dbReference>
<dbReference type="PANTHER" id="PTHR24421">
    <property type="entry name" value="NITRATE/NITRITE SENSOR PROTEIN NARX-RELATED"/>
    <property type="match status" value="1"/>
</dbReference>
<dbReference type="InterPro" id="IPR050482">
    <property type="entry name" value="Sensor_HK_TwoCompSys"/>
</dbReference>
<evidence type="ECO:0000256" key="3">
    <source>
        <dbReference type="ARBA" id="ARBA00023012"/>
    </source>
</evidence>
<evidence type="ECO:0000313" key="7">
    <source>
        <dbReference type="Proteomes" id="UP000594688"/>
    </source>
</evidence>
<feature type="domain" description="Histidine kinase" evidence="5">
    <location>
        <begin position="472"/>
        <end position="668"/>
    </location>
</feature>
<dbReference type="Gene3D" id="1.20.5.1930">
    <property type="match status" value="1"/>
</dbReference>
<dbReference type="EMBL" id="CP048685">
    <property type="protein sequence ID" value="QPJ60404.1"/>
    <property type="molecule type" value="Genomic_DNA"/>
</dbReference>
<evidence type="ECO:0000256" key="4">
    <source>
        <dbReference type="SAM" id="Phobius"/>
    </source>
</evidence>
<organism evidence="6 7">
    <name type="scientific">Candidatus Nitronauta litoralis</name>
    <dbReference type="NCBI Taxonomy" id="2705533"/>
    <lineage>
        <taxon>Bacteria</taxon>
        <taxon>Pseudomonadati</taxon>
        <taxon>Nitrospinota/Tectimicrobiota group</taxon>
        <taxon>Nitrospinota</taxon>
        <taxon>Nitrospinia</taxon>
        <taxon>Nitrospinales</taxon>
        <taxon>Nitrospinaceae</taxon>
        <taxon>Candidatus Nitronauta</taxon>
    </lineage>
</organism>
<keyword evidence="4" id="KW-0812">Transmembrane</keyword>
<gene>
    <name evidence="6" type="ORF">G3M70_00260</name>
</gene>
<dbReference type="InterPro" id="IPR029016">
    <property type="entry name" value="GAF-like_dom_sf"/>
</dbReference>
<dbReference type="InterPro" id="IPR011712">
    <property type="entry name" value="Sig_transdc_His_kin_sub3_dim/P"/>
</dbReference>
<evidence type="ECO:0000256" key="2">
    <source>
        <dbReference type="ARBA" id="ARBA00022777"/>
    </source>
</evidence>
<dbReference type="GO" id="GO:0000155">
    <property type="term" value="F:phosphorelay sensor kinase activity"/>
    <property type="evidence" value="ECO:0007669"/>
    <property type="project" value="InterPro"/>
</dbReference>
<dbReference type="PROSITE" id="PS50109">
    <property type="entry name" value="HIS_KIN"/>
    <property type="match status" value="1"/>
</dbReference>
<keyword evidence="3" id="KW-0902">Two-component regulatory system</keyword>
<dbReference type="CDD" id="cd16917">
    <property type="entry name" value="HATPase_UhpB-NarQ-NarX-like"/>
    <property type="match status" value="1"/>
</dbReference>
<dbReference type="KEGG" id="nli:G3M70_00260"/>
<keyword evidence="2" id="KW-0418">Kinase</keyword>
<dbReference type="InterPro" id="IPR003018">
    <property type="entry name" value="GAF"/>
</dbReference>
<feature type="transmembrane region" description="Helical" evidence="4">
    <location>
        <begin position="59"/>
        <end position="76"/>
    </location>
</feature>
<keyword evidence="4" id="KW-0472">Membrane</keyword>